<dbReference type="PANTHER" id="PTHR39083">
    <property type="entry name" value="CYCLIC DI-GMP-BINDING PROTEIN"/>
    <property type="match status" value="1"/>
</dbReference>
<comment type="subcellular location">
    <subcellularLocation>
        <location evidence="1">Cell membrane</location>
        <topology evidence="1">Single-pass membrane protein</topology>
    </subcellularLocation>
</comment>
<organism evidence="6 7">
    <name type="scientific">Bacillus subtilis</name>
    <dbReference type="NCBI Taxonomy" id="1423"/>
    <lineage>
        <taxon>Bacteria</taxon>
        <taxon>Bacillati</taxon>
        <taxon>Bacillota</taxon>
        <taxon>Bacilli</taxon>
        <taxon>Bacillales</taxon>
        <taxon>Bacillaceae</taxon>
        <taxon>Bacillus</taxon>
    </lineage>
</organism>
<keyword evidence="4" id="KW-1133">Transmembrane helix</keyword>
<evidence type="ECO:0000256" key="2">
    <source>
        <dbReference type="ARBA" id="ARBA00022475"/>
    </source>
</evidence>
<evidence type="ECO:0000256" key="4">
    <source>
        <dbReference type="ARBA" id="ARBA00022989"/>
    </source>
</evidence>
<dbReference type="InterPro" id="IPR018513">
    <property type="entry name" value="Cell_synthase_bac"/>
</dbReference>
<evidence type="ECO:0000256" key="5">
    <source>
        <dbReference type="ARBA" id="ARBA00023136"/>
    </source>
</evidence>
<sequence length="104" mass="11254">MLQATKGDLPPSADFQEWPLPYAGNQDQTTLIVLPDTVSQSKLEELSLVTESSQHSYTVKKSSDVTANDAKGRNLIFIGGINQIFSSEGEIIRSACAAGKERIV</sequence>
<comment type="caution">
    <text evidence="6">The sequence shown here is derived from an EMBL/GenBank/DDBJ whole genome shotgun (WGS) entry which is preliminary data.</text>
</comment>
<dbReference type="EMBL" id="JXBC01000004">
    <property type="protein sequence ID" value="KIU10839.1"/>
    <property type="molecule type" value="Genomic_DNA"/>
</dbReference>
<proteinExistence type="predicted"/>
<gene>
    <name evidence="6" type="ORF">SC09_Contig25orf00693</name>
</gene>
<evidence type="ECO:0000313" key="7">
    <source>
        <dbReference type="Proteomes" id="UP000032247"/>
    </source>
</evidence>
<reference evidence="6 7" key="1">
    <citation type="submission" date="2014-12" db="EMBL/GenBank/DDBJ databases">
        <title>Comparative genome analysis of Bacillus coagulans HM-08, Clostridium butyricum HM-68, Bacillus subtilis HM-66 and Bacillus licheniformis BL-09.</title>
        <authorList>
            <person name="Zhang H."/>
        </authorList>
    </citation>
    <scope>NUCLEOTIDE SEQUENCE [LARGE SCALE GENOMIC DNA]</scope>
    <source>
        <strain evidence="6 7">HM-66</strain>
    </source>
</reference>
<dbReference type="GO" id="GO:0005886">
    <property type="term" value="C:plasma membrane"/>
    <property type="evidence" value="ECO:0007669"/>
    <property type="project" value="UniProtKB-SubCell"/>
</dbReference>
<accession>A0A0D1JEI9</accession>
<keyword evidence="5" id="KW-0472">Membrane</keyword>
<dbReference type="GO" id="GO:0006011">
    <property type="term" value="P:UDP-alpha-D-glucose metabolic process"/>
    <property type="evidence" value="ECO:0007669"/>
    <property type="project" value="InterPro"/>
</dbReference>
<name>A0A0D1JEI9_BACIU</name>
<keyword evidence="3" id="KW-0812">Transmembrane</keyword>
<evidence type="ECO:0000256" key="1">
    <source>
        <dbReference type="ARBA" id="ARBA00004162"/>
    </source>
</evidence>
<dbReference type="AlphaFoldDB" id="A0A0D1JEI9"/>
<keyword evidence="2" id="KW-1003">Cell membrane</keyword>
<evidence type="ECO:0000313" key="6">
    <source>
        <dbReference type="EMBL" id="KIU10839.1"/>
    </source>
</evidence>
<protein>
    <submittedName>
        <fullName evidence="6">Regulator</fullName>
    </submittedName>
</protein>
<dbReference type="Proteomes" id="UP000032247">
    <property type="component" value="Unassembled WGS sequence"/>
</dbReference>
<evidence type="ECO:0000256" key="3">
    <source>
        <dbReference type="ARBA" id="ARBA00022692"/>
    </source>
</evidence>
<dbReference type="PATRIC" id="fig|1423.173.peg.2951"/>
<dbReference type="PANTHER" id="PTHR39083:SF1">
    <property type="entry name" value="CYCLIC DI-GMP-BINDING PROTEIN"/>
    <property type="match status" value="1"/>
</dbReference>